<dbReference type="Gene3D" id="3.20.20.190">
    <property type="entry name" value="Phosphatidylinositol (PI) phosphodiesterase"/>
    <property type="match status" value="1"/>
</dbReference>
<dbReference type="SUPFAM" id="SSF51695">
    <property type="entry name" value="PLC-like phosphodiesterases"/>
    <property type="match status" value="1"/>
</dbReference>
<accession>G5A031</accession>
<proteinExistence type="predicted"/>
<keyword evidence="4" id="KW-0472">Membrane</keyword>
<evidence type="ECO:0000256" key="1">
    <source>
        <dbReference type="ARBA" id="ARBA00004370"/>
    </source>
</evidence>
<dbReference type="InterPro" id="IPR017946">
    <property type="entry name" value="PLC-like_Pdiesterase_TIM-brl"/>
</dbReference>
<keyword evidence="7" id="KW-1185">Reference proteome</keyword>
<dbReference type="Proteomes" id="UP000002640">
    <property type="component" value="Unassembled WGS sequence"/>
</dbReference>
<dbReference type="GO" id="GO:0008081">
    <property type="term" value="F:phosphoric diester hydrolase activity"/>
    <property type="evidence" value="ECO:0007669"/>
    <property type="project" value="InterPro"/>
</dbReference>
<dbReference type="EMBL" id="JH159158">
    <property type="protein sequence ID" value="EGZ11274.1"/>
    <property type="molecule type" value="Genomic_DNA"/>
</dbReference>
<dbReference type="GeneID" id="20639287"/>
<dbReference type="InterPro" id="IPR051008">
    <property type="entry name" value="Telomere_Capping_Maintenance"/>
</dbReference>
<keyword evidence="5" id="KW-0732">Signal</keyword>
<dbReference type="RefSeq" id="XP_009534019.1">
    <property type="nucleotide sequence ID" value="XM_009535724.1"/>
</dbReference>
<dbReference type="AlphaFoldDB" id="G5A031"/>
<organism evidence="6 7">
    <name type="scientific">Phytophthora sojae (strain P6497)</name>
    <name type="common">Soybean stem and root rot agent</name>
    <name type="synonym">Phytophthora megasperma f. sp. glycines</name>
    <dbReference type="NCBI Taxonomy" id="1094619"/>
    <lineage>
        <taxon>Eukaryota</taxon>
        <taxon>Sar</taxon>
        <taxon>Stramenopiles</taxon>
        <taxon>Oomycota</taxon>
        <taxon>Peronosporomycetes</taxon>
        <taxon>Peronosporales</taxon>
        <taxon>Peronosporaceae</taxon>
        <taxon>Phytophthora</taxon>
    </lineage>
</organism>
<evidence type="ECO:0000256" key="5">
    <source>
        <dbReference type="SAM" id="SignalP"/>
    </source>
</evidence>
<evidence type="ECO:0000313" key="7">
    <source>
        <dbReference type="Proteomes" id="UP000002640"/>
    </source>
</evidence>
<gene>
    <name evidence="6" type="ORF">PHYSODRAFT_261506</name>
</gene>
<sequence>MFVRSAWLAIVLTTTLVVSPMAWSLPPHQLRRLCDQEIYQRLLTEQAAMADNKTVCEEQLRDSFLSEYMMKLPAFGGFRTRVNANLFDLYPAIANSKCDLGTLASLVSGDSNDSAAFMGVMGALLGGVTGANNTADLPTALSSWSTNSSTLQGFCNIMNDQAGPCIEALVPALVSLLESDAMCCHELNGYLEVLKLLVPTGQTLEQTIFGLVNGLHKTMCTTTNSNGELCSASMSSYLSDVVTVNDSLLGTIIFKAGVPLYAAAESDICSSLETPSLASGLANSASIPYYAASCCASSLSSLLQSLDSVVTHLSGNSMTVLFDLITGRQKAASRFSTVYPAIQECSFCSVCTKPNFTLSASNRSNAALPFSKEAVESKTRSPKLLDPRVRQRRRLQRGPRLRNRDQLFNAVLNASNADSNMRTSNQFLSLTDQLNLGARFLELDAHYFASSLREGHCSKVAVLFVKNLSASMVASLKSALDASGEDSTVEWESSLVGCLPSLSGIRAEEQRLHNESLVEVASWLARNPDDLVVIYVEIGDEVKTFSKMNALVTLYAETFGDLVFTPSDLEIAGGDWNGFKLRDLIAQGKRLILVTEPEANDQMFFMRESELHYATLNAGGLSGGTKNVDTATESGNVNASSLPVFVDAGVNILAPDGLDGATMAAMVWTWAENEPIVGATAVALSGVDGRWHGVVDSTAISHVACVSSSNRMDWKVVDQGSSCPSGYVIGAPRLAVENVALLTVLRAEGGNAAAQLDVDLASFSAGIAAQSSPLALA</sequence>
<dbReference type="GO" id="GO:0016020">
    <property type="term" value="C:membrane"/>
    <property type="evidence" value="ECO:0007669"/>
    <property type="project" value="UniProtKB-SubCell"/>
</dbReference>
<reference evidence="6 7" key="1">
    <citation type="journal article" date="2006" name="Science">
        <title>Phytophthora genome sequences uncover evolutionary origins and mechanisms of pathogenesis.</title>
        <authorList>
            <person name="Tyler B.M."/>
            <person name="Tripathy S."/>
            <person name="Zhang X."/>
            <person name="Dehal P."/>
            <person name="Jiang R.H."/>
            <person name="Aerts A."/>
            <person name="Arredondo F.D."/>
            <person name="Baxter L."/>
            <person name="Bensasson D."/>
            <person name="Beynon J.L."/>
            <person name="Chapman J."/>
            <person name="Damasceno C.M."/>
            <person name="Dorrance A.E."/>
            <person name="Dou D."/>
            <person name="Dickerman A.W."/>
            <person name="Dubchak I.L."/>
            <person name="Garbelotto M."/>
            <person name="Gijzen M."/>
            <person name="Gordon S.G."/>
            <person name="Govers F."/>
            <person name="Grunwald N.J."/>
            <person name="Huang W."/>
            <person name="Ivors K.L."/>
            <person name="Jones R.W."/>
            <person name="Kamoun S."/>
            <person name="Krampis K."/>
            <person name="Lamour K.H."/>
            <person name="Lee M.K."/>
            <person name="McDonald W.H."/>
            <person name="Medina M."/>
            <person name="Meijer H.J."/>
            <person name="Nordberg E.K."/>
            <person name="Maclean D.J."/>
            <person name="Ospina-Giraldo M.D."/>
            <person name="Morris P.F."/>
            <person name="Phuntumart V."/>
            <person name="Putnam N.H."/>
            <person name="Rash S."/>
            <person name="Rose J.K."/>
            <person name="Sakihama Y."/>
            <person name="Salamov A.A."/>
            <person name="Savidor A."/>
            <person name="Scheuring C.F."/>
            <person name="Smith B.M."/>
            <person name="Sobral B.W."/>
            <person name="Terry A."/>
            <person name="Torto-Alalibo T.A."/>
            <person name="Win J."/>
            <person name="Xu Z."/>
            <person name="Zhang H."/>
            <person name="Grigoriev I.V."/>
            <person name="Rokhsar D.S."/>
            <person name="Boore J.L."/>
        </authorList>
    </citation>
    <scope>NUCLEOTIDE SEQUENCE [LARGE SCALE GENOMIC DNA]</scope>
    <source>
        <strain evidence="6 7">P6497</strain>
    </source>
</reference>
<dbReference type="InParanoid" id="G5A031"/>
<evidence type="ECO:0000313" key="6">
    <source>
        <dbReference type="EMBL" id="EGZ11274.1"/>
    </source>
</evidence>
<evidence type="ECO:0000256" key="4">
    <source>
        <dbReference type="ARBA" id="ARBA00023136"/>
    </source>
</evidence>
<dbReference type="KEGG" id="psoj:PHYSODRAFT_261506"/>
<dbReference type="PANTHER" id="PTHR35518">
    <property type="entry name" value="MAINTENANCE OF TELOMOERE CAPPING"/>
    <property type="match status" value="1"/>
</dbReference>
<feature type="chain" id="PRO_5003473020" description="Elicitin" evidence="5">
    <location>
        <begin position="25"/>
        <end position="777"/>
    </location>
</feature>
<protein>
    <recommendedName>
        <fullName evidence="8">Elicitin</fullName>
    </recommendedName>
</protein>
<evidence type="ECO:0000256" key="3">
    <source>
        <dbReference type="ARBA" id="ARBA00022989"/>
    </source>
</evidence>
<evidence type="ECO:0000256" key="2">
    <source>
        <dbReference type="ARBA" id="ARBA00022692"/>
    </source>
</evidence>
<keyword evidence="2" id="KW-0812">Transmembrane</keyword>
<dbReference type="OMA" id="CCHELNG"/>
<dbReference type="PANTHER" id="PTHR35518:SF2">
    <property type="entry name" value="MAINTENANCE OF TELOMERE CAPPING PROTEIN 6"/>
    <property type="match status" value="1"/>
</dbReference>
<evidence type="ECO:0008006" key="8">
    <source>
        <dbReference type="Google" id="ProtNLM"/>
    </source>
</evidence>
<comment type="subcellular location">
    <subcellularLocation>
        <location evidence="1">Membrane</location>
    </subcellularLocation>
</comment>
<dbReference type="GO" id="GO:0006629">
    <property type="term" value="P:lipid metabolic process"/>
    <property type="evidence" value="ECO:0007669"/>
    <property type="project" value="InterPro"/>
</dbReference>
<name>G5A031_PHYSP</name>
<feature type="signal peptide" evidence="5">
    <location>
        <begin position="1"/>
        <end position="24"/>
    </location>
</feature>
<keyword evidence="3" id="KW-1133">Transmembrane helix</keyword>